<comment type="caution">
    <text evidence="2">The sequence shown here is derived from an EMBL/GenBank/DDBJ whole genome shotgun (WGS) entry which is preliminary data.</text>
</comment>
<keyword evidence="1" id="KW-0472">Membrane</keyword>
<dbReference type="Proteomes" id="UP000748531">
    <property type="component" value="Unassembled WGS sequence"/>
</dbReference>
<keyword evidence="1" id="KW-1133">Transmembrane helix</keyword>
<keyword evidence="1" id="KW-0812">Transmembrane</keyword>
<sequence length="145" mass="16837">MNRSVISRVLSRVHFKPFCRSNTSQFPVNDDLYNFSDEQKHFRKTLQSFVSSEVYPIANTTDVMDNIGDMRVVIMEEIWRYGSSRCDCTCTVVSITDIYHIAWSWRKFHERQDLLALATGLIQIYVLISLLGMLRKIKPKGISPV</sequence>
<reference evidence="2" key="1">
    <citation type="submission" date="2019-05" db="EMBL/GenBank/DDBJ databases">
        <title>Annotation for the trematode Paragonimus heterotremus.</title>
        <authorList>
            <person name="Choi Y.-J."/>
        </authorList>
    </citation>
    <scope>NUCLEOTIDE SEQUENCE</scope>
    <source>
        <strain evidence="2">LC</strain>
    </source>
</reference>
<evidence type="ECO:0000313" key="3">
    <source>
        <dbReference type="Proteomes" id="UP000748531"/>
    </source>
</evidence>
<proteinExistence type="predicted"/>
<accession>A0A8J4SJ98</accession>
<name>A0A8J4SJ98_9TREM</name>
<gene>
    <name evidence="2" type="ORF">PHET_12137</name>
</gene>
<feature type="transmembrane region" description="Helical" evidence="1">
    <location>
        <begin position="114"/>
        <end position="134"/>
    </location>
</feature>
<organism evidence="2 3">
    <name type="scientific">Paragonimus heterotremus</name>
    <dbReference type="NCBI Taxonomy" id="100268"/>
    <lineage>
        <taxon>Eukaryota</taxon>
        <taxon>Metazoa</taxon>
        <taxon>Spiralia</taxon>
        <taxon>Lophotrochozoa</taxon>
        <taxon>Platyhelminthes</taxon>
        <taxon>Trematoda</taxon>
        <taxon>Digenea</taxon>
        <taxon>Plagiorchiida</taxon>
        <taxon>Troglotremata</taxon>
        <taxon>Troglotrematidae</taxon>
        <taxon>Paragonimus</taxon>
    </lineage>
</organism>
<evidence type="ECO:0000256" key="1">
    <source>
        <dbReference type="SAM" id="Phobius"/>
    </source>
</evidence>
<dbReference type="OrthoDB" id="9988775at2759"/>
<keyword evidence="3" id="KW-1185">Reference proteome</keyword>
<dbReference type="EMBL" id="LUCH01012650">
    <property type="protein sequence ID" value="KAF5395475.1"/>
    <property type="molecule type" value="Genomic_DNA"/>
</dbReference>
<protein>
    <submittedName>
        <fullName evidence="2">Uncharacterized protein</fullName>
    </submittedName>
</protein>
<dbReference type="AlphaFoldDB" id="A0A8J4SJ98"/>
<evidence type="ECO:0000313" key="2">
    <source>
        <dbReference type="EMBL" id="KAF5395475.1"/>
    </source>
</evidence>